<proteinExistence type="predicted"/>
<accession>A0A8H4JB07</accession>
<dbReference type="AlphaFoldDB" id="A0A8H4JB07"/>
<evidence type="ECO:0008006" key="4">
    <source>
        <dbReference type="Google" id="ProtNLM"/>
    </source>
</evidence>
<evidence type="ECO:0000313" key="2">
    <source>
        <dbReference type="EMBL" id="KAF4314268.1"/>
    </source>
</evidence>
<name>A0A8H4JB07_9PEZI</name>
<feature type="compositionally biased region" description="Acidic residues" evidence="1">
    <location>
        <begin position="306"/>
        <end position="319"/>
    </location>
</feature>
<protein>
    <recommendedName>
        <fullName evidence="4">BTB domain-containing protein</fullName>
    </recommendedName>
</protein>
<feature type="compositionally biased region" description="Low complexity" evidence="1">
    <location>
        <begin position="320"/>
        <end position="331"/>
    </location>
</feature>
<evidence type="ECO:0000256" key="1">
    <source>
        <dbReference type="SAM" id="MobiDB-lite"/>
    </source>
</evidence>
<gene>
    <name evidence="2" type="ORF">GTA08_BOTSDO01013</name>
</gene>
<organism evidence="2 3">
    <name type="scientific">Botryosphaeria dothidea</name>
    <dbReference type="NCBI Taxonomy" id="55169"/>
    <lineage>
        <taxon>Eukaryota</taxon>
        <taxon>Fungi</taxon>
        <taxon>Dikarya</taxon>
        <taxon>Ascomycota</taxon>
        <taxon>Pezizomycotina</taxon>
        <taxon>Dothideomycetes</taxon>
        <taxon>Dothideomycetes incertae sedis</taxon>
        <taxon>Botryosphaeriales</taxon>
        <taxon>Botryosphaeriaceae</taxon>
        <taxon>Botryosphaeria</taxon>
    </lineage>
</organism>
<feature type="region of interest" description="Disordered" evidence="1">
    <location>
        <begin position="267"/>
        <end position="331"/>
    </location>
</feature>
<keyword evidence="3" id="KW-1185">Reference proteome</keyword>
<comment type="caution">
    <text evidence="2">The sequence shown here is derived from an EMBL/GenBank/DDBJ whole genome shotgun (WGS) entry which is preliminary data.</text>
</comment>
<evidence type="ECO:0000313" key="3">
    <source>
        <dbReference type="Proteomes" id="UP000572817"/>
    </source>
</evidence>
<sequence length="331" mass="38431">MADTKTAEAQVAKATPPSFVDGTLSSAMTTVTVGTEKELFITYSDLLSFYLPRIRKVFATFGRQQLKLRDVHPSTFKVFLDWARSDGNHLPKWDVHKRSDTDLDEPREVDKTESVEDLDAYYRSQPEAEAVDCYIFAYNYEIRQFMNDLFDSILEINPESDLVPSYSVVLKVWQELPATSHLRRYLIELFARVWTHKTDVGYREELILRKQVPSEFWIAMLVQRSENDELDDYPPWENDLCQYHDHEKGEKKHCYWQHINDGEGYCTDYSEESGSDMDEYESDFIDDAEPGSDNEESMTKEPIDRMDEDLPPWTEDDSSPDSPDSSVTVSS</sequence>
<dbReference type="OrthoDB" id="194443at2759"/>
<reference evidence="2" key="1">
    <citation type="submission" date="2020-04" db="EMBL/GenBank/DDBJ databases">
        <title>Genome Assembly and Annotation of Botryosphaeria dothidea sdau 11-99, a Latent Pathogen of Apple Fruit Ring Rot in China.</title>
        <authorList>
            <person name="Yu C."/>
            <person name="Diao Y."/>
            <person name="Lu Q."/>
            <person name="Zhao J."/>
            <person name="Cui S."/>
            <person name="Peng C."/>
            <person name="He B."/>
            <person name="Liu H."/>
        </authorList>
    </citation>
    <scope>NUCLEOTIDE SEQUENCE [LARGE SCALE GENOMIC DNA]</scope>
    <source>
        <strain evidence="2">Sdau11-99</strain>
    </source>
</reference>
<dbReference type="Proteomes" id="UP000572817">
    <property type="component" value="Unassembled WGS sequence"/>
</dbReference>
<feature type="compositionally biased region" description="Acidic residues" evidence="1">
    <location>
        <begin position="269"/>
        <end position="296"/>
    </location>
</feature>
<dbReference type="EMBL" id="WWBZ02000001">
    <property type="protein sequence ID" value="KAF4314268.1"/>
    <property type="molecule type" value="Genomic_DNA"/>
</dbReference>